<sequence>MSAVMDRMRNESGGEPRRSRWIPWAFVAFFVALVVIQGVMAWIAVESFGGLTAEDAYQRGITYNRTLAAKDAETALGWQVAVGWTADKSAPGKGRLELRVMDGLGQPLQGAQVAARLRRPVGPENTLQATLVAGDPGVYSADLTLPLKGQWDVDLDIATAHSTDHLTDRIFAP</sequence>
<dbReference type="Proteomes" id="UP000325797">
    <property type="component" value="Chromosome"/>
</dbReference>
<dbReference type="Pfam" id="PF05751">
    <property type="entry name" value="FixH"/>
    <property type="match status" value="1"/>
</dbReference>
<keyword evidence="1" id="KW-0812">Transmembrane</keyword>
<dbReference type="EMBL" id="CP042582">
    <property type="protein sequence ID" value="QEX20764.1"/>
    <property type="molecule type" value="Genomic_DNA"/>
</dbReference>
<dbReference type="OrthoDB" id="1495896at2"/>
<organism evidence="2 3">
    <name type="scientific">Hypericibacter adhaerens</name>
    <dbReference type="NCBI Taxonomy" id="2602016"/>
    <lineage>
        <taxon>Bacteria</taxon>
        <taxon>Pseudomonadati</taxon>
        <taxon>Pseudomonadota</taxon>
        <taxon>Alphaproteobacteria</taxon>
        <taxon>Rhodospirillales</taxon>
        <taxon>Dongiaceae</taxon>
        <taxon>Hypericibacter</taxon>
    </lineage>
</organism>
<gene>
    <name evidence="2" type="ORF">FRZ61_06830</name>
</gene>
<keyword evidence="1" id="KW-0472">Membrane</keyword>
<feature type="transmembrane region" description="Helical" evidence="1">
    <location>
        <begin position="21"/>
        <end position="45"/>
    </location>
</feature>
<dbReference type="InterPro" id="IPR008620">
    <property type="entry name" value="FixH"/>
</dbReference>
<evidence type="ECO:0000313" key="2">
    <source>
        <dbReference type="EMBL" id="QEX20764.1"/>
    </source>
</evidence>
<dbReference type="RefSeq" id="WP_151114984.1">
    <property type="nucleotide sequence ID" value="NZ_CP042582.1"/>
</dbReference>
<reference evidence="2 3" key="1">
    <citation type="submission" date="2019-08" db="EMBL/GenBank/DDBJ databases">
        <title>Hyperibacter terrae gen. nov., sp. nov. and Hyperibacter viscosus sp. nov., two new members in the family Rhodospirillaceae isolated from the rhizosphere of Hypericum perforatum.</title>
        <authorList>
            <person name="Noviana Z."/>
        </authorList>
    </citation>
    <scope>NUCLEOTIDE SEQUENCE [LARGE SCALE GENOMIC DNA]</scope>
    <source>
        <strain evidence="2 3">R5959</strain>
    </source>
</reference>
<dbReference type="AlphaFoldDB" id="A0A5J6MUD3"/>
<evidence type="ECO:0000256" key="1">
    <source>
        <dbReference type="SAM" id="Phobius"/>
    </source>
</evidence>
<evidence type="ECO:0000313" key="3">
    <source>
        <dbReference type="Proteomes" id="UP000325797"/>
    </source>
</evidence>
<proteinExistence type="predicted"/>
<name>A0A5J6MUD3_9PROT</name>
<accession>A0A5J6MUD3</accession>
<protein>
    <recommendedName>
        <fullName evidence="4">Nitrogen fixation protein FixH</fullName>
    </recommendedName>
</protein>
<evidence type="ECO:0008006" key="4">
    <source>
        <dbReference type="Google" id="ProtNLM"/>
    </source>
</evidence>
<dbReference type="KEGG" id="hadh:FRZ61_06830"/>
<keyword evidence="3" id="KW-1185">Reference proteome</keyword>
<keyword evidence="1" id="KW-1133">Transmembrane helix</keyword>